<sequence>MSLSPALYQSNCTPISDPSTIPNPDPVNLRARLGQYITRRSCGLLTPNKTGHRREIPSNFPVLSVVLGFFLLLVCIGGLGLLFSTLYLQSDSEGTSKLARSAKMVSKPPEHPQTLLAELSHERGREHTVFDRPEDNKELRLKEPGNEKQRNREVHIAEDQSPRQLFPSHEQFLSTTRGHHKEPKSEYPQHRHTGPRHLGPRHLANVEPEMAFQAQEMTNTNLLRDPQATTGFLIPNAIGFQIVDTFYHHIRYSFLRYFKNKITGLVDAIANTKRAELANFQRDSFQSPEGPVSYNELVSATPEEVFEWIRHIVLNDVFQELDYNHDGFISITELDLFMRFYEILP</sequence>
<evidence type="ECO:0000313" key="6">
    <source>
        <dbReference type="Proteomes" id="UP001497525"/>
    </source>
</evidence>
<reference evidence="5" key="1">
    <citation type="submission" date="2024-06" db="EMBL/GenBank/DDBJ databases">
        <authorList>
            <person name="Liu X."/>
            <person name="Lenzi L."/>
            <person name="Haldenby T S."/>
            <person name="Uol C."/>
        </authorList>
    </citation>
    <scope>NUCLEOTIDE SEQUENCE</scope>
</reference>
<dbReference type="PROSITE" id="PS50222">
    <property type="entry name" value="EF_HAND_2"/>
    <property type="match status" value="1"/>
</dbReference>
<comment type="caution">
    <text evidence="5">The sequence shown here is derived from an EMBL/GenBank/DDBJ whole genome shotgun (WGS) entry which is preliminary data.</text>
</comment>
<dbReference type="InterPro" id="IPR011992">
    <property type="entry name" value="EF-hand-dom_pair"/>
</dbReference>
<name>A0AAV2TQF5_CALDB</name>
<dbReference type="Proteomes" id="UP001497525">
    <property type="component" value="Unassembled WGS sequence"/>
</dbReference>
<evidence type="ECO:0000313" key="5">
    <source>
        <dbReference type="EMBL" id="CAL5138985.1"/>
    </source>
</evidence>
<dbReference type="SUPFAM" id="SSF47473">
    <property type="entry name" value="EF-hand"/>
    <property type="match status" value="1"/>
</dbReference>
<dbReference type="GO" id="GO:0005509">
    <property type="term" value="F:calcium ion binding"/>
    <property type="evidence" value="ECO:0007669"/>
    <property type="project" value="InterPro"/>
</dbReference>
<evidence type="ECO:0000259" key="4">
    <source>
        <dbReference type="PROSITE" id="PS50222"/>
    </source>
</evidence>
<dbReference type="InterPro" id="IPR002048">
    <property type="entry name" value="EF_hand_dom"/>
</dbReference>
<feature type="transmembrane region" description="Helical" evidence="3">
    <location>
        <begin position="62"/>
        <end position="88"/>
    </location>
</feature>
<feature type="compositionally biased region" description="Basic and acidic residues" evidence="2">
    <location>
        <begin position="121"/>
        <end position="161"/>
    </location>
</feature>
<accession>A0AAV2TQF5</accession>
<keyword evidence="3" id="KW-0812">Transmembrane</keyword>
<organism evidence="5 6">
    <name type="scientific">Calicophoron daubneyi</name>
    <name type="common">Rumen fluke</name>
    <name type="synonym">Paramphistomum daubneyi</name>
    <dbReference type="NCBI Taxonomy" id="300641"/>
    <lineage>
        <taxon>Eukaryota</taxon>
        <taxon>Metazoa</taxon>
        <taxon>Spiralia</taxon>
        <taxon>Lophotrochozoa</taxon>
        <taxon>Platyhelminthes</taxon>
        <taxon>Trematoda</taxon>
        <taxon>Digenea</taxon>
        <taxon>Plagiorchiida</taxon>
        <taxon>Pronocephalata</taxon>
        <taxon>Paramphistomoidea</taxon>
        <taxon>Paramphistomidae</taxon>
        <taxon>Calicophoron</taxon>
    </lineage>
</organism>
<feature type="region of interest" description="Disordered" evidence="2">
    <location>
        <begin position="121"/>
        <end position="197"/>
    </location>
</feature>
<dbReference type="EMBL" id="CAXLJL010000567">
    <property type="protein sequence ID" value="CAL5138985.1"/>
    <property type="molecule type" value="Genomic_DNA"/>
</dbReference>
<evidence type="ECO:0000256" key="2">
    <source>
        <dbReference type="SAM" id="MobiDB-lite"/>
    </source>
</evidence>
<evidence type="ECO:0000256" key="3">
    <source>
        <dbReference type="SAM" id="Phobius"/>
    </source>
</evidence>
<keyword evidence="3" id="KW-1133">Transmembrane helix</keyword>
<dbReference type="AlphaFoldDB" id="A0AAV2TQF5"/>
<keyword evidence="3" id="KW-0472">Membrane</keyword>
<feature type="domain" description="EF-hand" evidence="4">
    <location>
        <begin position="309"/>
        <end position="344"/>
    </location>
</feature>
<dbReference type="PROSITE" id="PS00018">
    <property type="entry name" value="EF_HAND_1"/>
    <property type="match status" value="1"/>
</dbReference>
<evidence type="ECO:0000256" key="1">
    <source>
        <dbReference type="ARBA" id="ARBA00022837"/>
    </source>
</evidence>
<keyword evidence="1" id="KW-0106">Calcium</keyword>
<gene>
    <name evidence="5" type="ORF">CDAUBV1_LOCUS14042</name>
</gene>
<dbReference type="Pfam" id="PF13202">
    <property type="entry name" value="EF-hand_5"/>
    <property type="match status" value="1"/>
</dbReference>
<dbReference type="InterPro" id="IPR018247">
    <property type="entry name" value="EF_Hand_1_Ca_BS"/>
</dbReference>
<proteinExistence type="predicted"/>
<protein>
    <recommendedName>
        <fullName evidence="4">EF-hand domain-containing protein</fullName>
    </recommendedName>
</protein>